<accession>A0A6P5EKL4</accession>
<dbReference type="RefSeq" id="XP_020083964.1">
    <property type="nucleotide sequence ID" value="XM_020228375.1"/>
</dbReference>
<dbReference type="GeneID" id="109707236"/>
<dbReference type="AlphaFoldDB" id="A0A6P5EKL4"/>
<evidence type="ECO:0000313" key="2">
    <source>
        <dbReference type="RefSeq" id="XP_020083964.1"/>
    </source>
</evidence>
<dbReference type="Proteomes" id="UP000515123">
    <property type="component" value="Linkage group 3"/>
</dbReference>
<protein>
    <submittedName>
        <fullName evidence="2">Uncharacterized protein LOC109707236</fullName>
    </submittedName>
</protein>
<name>A0A6P5EKL4_ANACO</name>
<sequence length="167" mass="18755">MFQVHCKPIQIQLHIRTCIIKNLFSCGNNCDSTVGDIKLKMEEVLVQSQVAAGNKAREVVLNIKALMRTSEKCSGREKMKKTLSRKGSCRTERVFSDEPDSEACSQMDQLRQPLVPAKAHVAAPTSVSIPTITDIGDRRNIRRLNFLTAIHPKKILISLRLCLAWVQ</sequence>
<organism evidence="1 2">
    <name type="scientific">Ananas comosus</name>
    <name type="common">Pineapple</name>
    <name type="synonym">Ananas ananas</name>
    <dbReference type="NCBI Taxonomy" id="4615"/>
    <lineage>
        <taxon>Eukaryota</taxon>
        <taxon>Viridiplantae</taxon>
        <taxon>Streptophyta</taxon>
        <taxon>Embryophyta</taxon>
        <taxon>Tracheophyta</taxon>
        <taxon>Spermatophyta</taxon>
        <taxon>Magnoliopsida</taxon>
        <taxon>Liliopsida</taxon>
        <taxon>Poales</taxon>
        <taxon>Bromeliaceae</taxon>
        <taxon>Bromelioideae</taxon>
        <taxon>Ananas</taxon>
    </lineage>
</organism>
<proteinExistence type="predicted"/>
<gene>
    <name evidence="2" type="primary">LOC109707236</name>
</gene>
<keyword evidence="1" id="KW-1185">Reference proteome</keyword>
<reference evidence="2" key="2">
    <citation type="submission" date="2025-08" db="UniProtKB">
        <authorList>
            <consortium name="RefSeq"/>
        </authorList>
    </citation>
    <scope>IDENTIFICATION</scope>
    <source>
        <tissue evidence="2">Leaf</tissue>
    </source>
</reference>
<reference evidence="1" key="1">
    <citation type="journal article" date="2015" name="Nat. Genet.">
        <title>The pineapple genome and the evolution of CAM photosynthesis.</title>
        <authorList>
            <person name="Ming R."/>
            <person name="VanBuren R."/>
            <person name="Wai C.M."/>
            <person name="Tang H."/>
            <person name="Schatz M.C."/>
            <person name="Bowers J.E."/>
            <person name="Lyons E."/>
            <person name="Wang M.L."/>
            <person name="Chen J."/>
            <person name="Biggers E."/>
            <person name="Zhang J."/>
            <person name="Huang L."/>
            <person name="Zhang L."/>
            <person name="Miao W."/>
            <person name="Zhang J."/>
            <person name="Ye Z."/>
            <person name="Miao C."/>
            <person name="Lin Z."/>
            <person name="Wang H."/>
            <person name="Zhou H."/>
            <person name="Yim W.C."/>
            <person name="Priest H.D."/>
            <person name="Zheng C."/>
            <person name="Woodhouse M."/>
            <person name="Edger P.P."/>
            <person name="Guyot R."/>
            <person name="Guo H.B."/>
            <person name="Guo H."/>
            <person name="Zheng G."/>
            <person name="Singh R."/>
            <person name="Sharma A."/>
            <person name="Min X."/>
            <person name="Zheng Y."/>
            <person name="Lee H."/>
            <person name="Gurtowski J."/>
            <person name="Sedlazeck F.J."/>
            <person name="Harkess A."/>
            <person name="McKain M.R."/>
            <person name="Liao Z."/>
            <person name="Fang J."/>
            <person name="Liu J."/>
            <person name="Zhang X."/>
            <person name="Zhang Q."/>
            <person name="Hu W."/>
            <person name="Qin Y."/>
            <person name="Wang K."/>
            <person name="Chen L.Y."/>
            <person name="Shirley N."/>
            <person name="Lin Y.R."/>
            <person name="Liu L.Y."/>
            <person name="Hernandez A.G."/>
            <person name="Wright C.L."/>
            <person name="Bulone V."/>
            <person name="Tuskan G.A."/>
            <person name="Heath K."/>
            <person name="Zee F."/>
            <person name="Moore P.H."/>
            <person name="Sunkar R."/>
            <person name="Leebens-Mack J.H."/>
            <person name="Mockler T."/>
            <person name="Bennetzen J.L."/>
            <person name="Freeling M."/>
            <person name="Sankoff D."/>
            <person name="Paterson A.H."/>
            <person name="Zhu X."/>
            <person name="Yang X."/>
            <person name="Smith J.A."/>
            <person name="Cushman J.C."/>
            <person name="Paull R.E."/>
            <person name="Yu Q."/>
        </authorList>
    </citation>
    <scope>NUCLEOTIDE SEQUENCE [LARGE SCALE GENOMIC DNA]</scope>
    <source>
        <strain evidence="1">cv. F153</strain>
    </source>
</reference>
<evidence type="ECO:0000313" key="1">
    <source>
        <dbReference type="Proteomes" id="UP000515123"/>
    </source>
</evidence>